<reference evidence="7" key="2">
    <citation type="submission" date="2017-11" db="EMBL/GenBank/DDBJ databases">
        <authorList>
            <person name="Das S.K."/>
        </authorList>
    </citation>
    <scope>NUCLEOTIDE SEQUENCE</scope>
    <source>
        <strain evidence="7">S4-41</strain>
    </source>
</reference>
<gene>
    <name evidence="7" type="ORF">CUR86_17455</name>
</gene>
<evidence type="ECO:0000256" key="3">
    <source>
        <dbReference type="ARBA" id="ARBA00023163"/>
    </source>
</evidence>
<keyword evidence="3 4" id="KW-0804">Transcription</keyword>
<feature type="domain" description="TACO1/YebC-like second and third" evidence="5">
    <location>
        <begin position="81"/>
        <end position="236"/>
    </location>
</feature>
<sequence length="242" mass="26523">MGRAFQNRKESMAKTADAKTKVYSKYGREIYVCAKSGGTDPSGNLTLRGLIDKAKKDQVPSHVIDKAIDKAKGSGGEDFSPARYEGFGPGNCMVIVECLTDNPNRTFGDVRGCFTKTKSKIGTQGTVSHMFDHCAIFAFAGDDEEAVLEALMEADVDVTDIESEEGRITVFAPHTDYAKAKQALLDAFGELEFEADEIQFLPQTHTPVEGDDVAMFEKFIDMLNDLDDVQNVYHNAELPESA</sequence>
<evidence type="ECO:0000313" key="8">
    <source>
        <dbReference type="Proteomes" id="UP001162135"/>
    </source>
</evidence>
<evidence type="ECO:0000259" key="6">
    <source>
        <dbReference type="Pfam" id="PF20772"/>
    </source>
</evidence>
<dbReference type="Proteomes" id="UP001162135">
    <property type="component" value="Unassembled WGS sequence"/>
</dbReference>
<evidence type="ECO:0000256" key="2">
    <source>
        <dbReference type="ARBA" id="ARBA00023015"/>
    </source>
</evidence>
<organism evidence="7 8">
    <name type="scientific">Salinicola acroporae</name>
    <dbReference type="NCBI Taxonomy" id="1541440"/>
    <lineage>
        <taxon>Bacteria</taxon>
        <taxon>Pseudomonadati</taxon>
        <taxon>Pseudomonadota</taxon>
        <taxon>Gammaproteobacteria</taxon>
        <taxon>Oceanospirillales</taxon>
        <taxon>Halomonadaceae</taxon>
        <taxon>Salinicola</taxon>
    </lineage>
</organism>
<keyword evidence="4 7" id="KW-0238">DNA-binding</keyword>
<comment type="caution">
    <text evidence="7">The sequence shown here is derived from an EMBL/GenBank/DDBJ whole genome shotgun (WGS) entry which is preliminary data.</text>
</comment>
<protein>
    <recommendedName>
        <fullName evidence="4">Probable transcriptional regulatory protein CUR86_17455</fullName>
    </recommendedName>
</protein>
<dbReference type="PANTHER" id="PTHR12532:SF0">
    <property type="entry name" value="TRANSLATIONAL ACTIVATOR OF CYTOCHROME C OXIDASE 1"/>
    <property type="match status" value="1"/>
</dbReference>
<evidence type="ECO:0000313" key="7">
    <source>
        <dbReference type="EMBL" id="MDH4574033.1"/>
    </source>
</evidence>
<dbReference type="InterPro" id="IPR029072">
    <property type="entry name" value="YebC-like"/>
</dbReference>
<dbReference type="InterPro" id="IPR049083">
    <property type="entry name" value="TACO1_YebC_N"/>
</dbReference>
<dbReference type="InterPro" id="IPR048300">
    <property type="entry name" value="TACO1_YebC-like_2nd/3rd_dom"/>
</dbReference>
<dbReference type="InterPro" id="IPR026564">
    <property type="entry name" value="Transcrip_reg_TACO1-like_dom3"/>
</dbReference>
<dbReference type="Pfam" id="PF01709">
    <property type="entry name" value="Transcrip_reg"/>
    <property type="match status" value="1"/>
</dbReference>
<accession>A0ABT6I929</accession>
<dbReference type="SUPFAM" id="SSF75625">
    <property type="entry name" value="YebC-like"/>
    <property type="match status" value="1"/>
</dbReference>
<dbReference type="NCBIfam" id="NF009044">
    <property type="entry name" value="PRK12378.1"/>
    <property type="match status" value="1"/>
</dbReference>
<feature type="domain" description="TACO1/YebC-like N-terminal" evidence="6">
    <location>
        <begin position="4"/>
        <end position="73"/>
    </location>
</feature>
<dbReference type="RefSeq" id="WP_110717596.1">
    <property type="nucleotide sequence ID" value="NZ_PGFS01000001.1"/>
</dbReference>
<name>A0ABT6I929_9GAMM</name>
<evidence type="ECO:0000259" key="5">
    <source>
        <dbReference type="Pfam" id="PF01709"/>
    </source>
</evidence>
<dbReference type="EMBL" id="PGFS01000001">
    <property type="protein sequence ID" value="MDH4574033.1"/>
    <property type="molecule type" value="Genomic_DNA"/>
</dbReference>
<evidence type="ECO:0000256" key="1">
    <source>
        <dbReference type="ARBA" id="ARBA00008724"/>
    </source>
</evidence>
<keyword evidence="4" id="KW-0963">Cytoplasm</keyword>
<comment type="subcellular location">
    <subcellularLocation>
        <location evidence="4">Cytoplasm</location>
    </subcellularLocation>
</comment>
<reference evidence="7" key="1">
    <citation type="journal article" date="2015" name="Antonie Van Leeuwenhoek">
        <title>Comparative 16S rRNA signatures and multilocus sequence analysis for the genus Salinicola and description of Salinicola acroporae sp. nov., isolated from coral Acropora digitifera.</title>
        <authorList>
            <person name="Lepcha R.T."/>
            <person name="Poddar A."/>
            <person name="Schumann P."/>
            <person name="Das S.K."/>
        </authorList>
    </citation>
    <scope>NUCLEOTIDE SEQUENCE</scope>
    <source>
        <strain evidence="7">S4-41</strain>
    </source>
</reference>
<proteinExistence type="inferred from homology"/>
<dbReference type="Gene3D" id="1.10.10.200">
    <property type="match status" value="1"/>
</dbReference>
<keyword evidence="8" id="KW-1185">Reference proteome</keyword>
<dbReference type="InterPro" id="IPR002876">
    <property type="entry name" value="Transcrip_reg_TACO1-like"/>
</dbReference>
<keyword evidence="2 4" id="KW-0805">Transcription regulation</keyword>
<dbReference type="Pfam" id="PF20772">
    <property type="entry name" value="TACO1_YebC_N"/>
    <property type="match status" value="1"/>
</dbReference>
<evidence type="ECO:0000256" key="4">
    <source>
        <dbReference type="HAMAP-Rule" id="MF_00693"/>
    </source>
</evidence>
<comment type="similarity">
    <text evidence="1 4">Belongs to the TACO1 family.</text>
</comment>
<dbReference type="Gene3D" id="3.30.70.980">
    <property type="match status" value="2"/>
</dbReference>
<dbReference type="GO" id="GO:0003677">
    <property type="term" value="F:DNA binding"/>
    <property type="evidence" value="ECO:0007669"/>
    <property type="project" value="UniProtKB-KW"/>
</dbReference>
<dbReference type="PANTHER" id="PTHR12532">
    <property type="entry name" value="TRANSLATIONAL ACTIVATOR OF CYTOCHROME C OXIDASE 1"/>
    <property type="match status" value="1"/>
</dbReference>
<dbReference type="InterPro" id="IPR017856">
    <property type="entry name" value="Integrase-like_N"/>
</dbReference>
<dbReference type="HAMAP" id="MF_00693">
    <property type="entry name" value="Transcrip_reg_TACO1"/>
    <property type="match status" value="1"/>
</dbReference>